<dbReference type="Pfam" id="PF00355">
    <property type="entry name" value="Rieske"/>
    <property type="match status" value="1"/>
</dbReference>
<evidence type="ECO:0000256" key="5">
    <source>
        <dbReference type="SAM" id="SignalP"/>
    </source>
</evidence>
<comment type="caution">
    <text evidence="7">The sequence shown here is derived from an EMBL/GenBank/DDBJ whole genome shotgun (WGS) entry which is preliminary data.</text>
</comment>
<dbReference type="InterPro" id="IPR036922">
    <property type="entry name" value="Rieske_2Fe-2S_sf"/>
</dbReference>
<reference evidence="8" key="1">
    <citation type="submission" date="2023-07" db="EMBL/GenBank/DDBJ databases">
        <title>Christiangramia sp. SM2212., a novel bacterium of the family Flavobacteriaceae isolated from the sea sediment.</title>
        <authorList>
            <person name="Wang J."/>
            <person name="Zhang X."/>
        </authorList>
    </citation>
    <scope>NUCLEOTIDE SEQUENCE [LARGE SCALE GENOMIC DNA]</scope>
    <source>
        <strain evidence="8">SM2212</strain>
    </source>
</reference>
<evidence type="ECO:0000256" key="1">
    <source>
        <dbReference type="ARBA" id="ARBA00022714"/>
    </source>
</evidence>
<evidence type="ECO:0000313" key="7">
    <source>
        <dbReference type="EMBL" id="MDR5589265.1"/>
    </source>
</evidence>
<keyword evidence="1" id="KW-0001">2Fe-2S</keyword>
<feature type="domain" description="Rieske" evidence="6">
    <location>
        <begin position="50"/>
        <end position="150"/>
    </location>
</feature>
<dbReference type="CDD" id="cd03467">
    <property type="entry name" value="Rieske"/>
    <property type="match status" value="1"/>
</dbReference>
<keyword evidence="3" id="KW-0408">Iron</keyword>
<gene>
    <name evidence="7" type="ORF">RE431_01335</name>
</gene>
<evidence type="ECO:0000256" key="4">
    <source>
        <dbReference type="ARBA" id="ARBA00023014"/>
    </source>
</evidence>
<dbReference type="PROSITE" id="PS51296">
    <property type="entry name" value="RIESKE"/>
    <property type="match status" value="1"/>
</dbReference>
<name>A0ABU1ELK2_9FLAO</name>
<dbReference type="InterPro" id="IPR017941">
    <property type="entry name" value="Rieske_2Fe-2S"/>
</dbReference>
<protein>
    <submittedName>
        <fullName evidence="7">Rieske (2Fe-2S) protein</fullName>
    </submittedName>
</protein>
<dbReference type="RefSeq" id="WP_309560160.1">
    <property type="nucleotide sequence ID" value="NZ_JAVJIU010000001.1"/>
</dbReference>
<dbReference type="Gene3D" id="2.102.10.10">
    <property type="entry name" value="Rieske [2Fe-2S] iron-sulphur domain"/>
    <property type="match status" value="1"/>
</dbReference>
<keyword evidence="8" id="KW-1185">Reference proteome</keyword>
<keyword evidence="5" id="KW-0732">Signal</keyword>
<keyword evidence="4" id="KW-0411">Iron-sulfur</keyword>
<keyword evidence="2" id="KW-0479">Metal-binding</keyword>
<evidence type="ECO:0000259" key="6">
    <source>
        <dbReference type="PROSITE" id="PS51296"/>
    </source>
</evidence>
<organism evidence="7 8">
    <name type="scientific">Christiangramia sediminicola</name>
    <dbReference type="NCBI Taxonomy" id="3073267"/>
    <lineage>
        <taxon>Bacteria</taxon>
        <taxon>Pseudomonadati</taxon>
        <taxon>Bacteroidota</taxon>
        <taxon>Flavobacteriia</taxon>
        <taxon>Flavobacteriales</taxon>
        <taxon>Flavobacteriaceae</taxon>
        <taxon>Christiangramia</taxon>
    </lineage>
</organism>
<dbReference type="EMBL" id="JAVJIU010000001">
    <property type="protein sequence ID" value="MDR5589265.1"/>
    <property type="molecule type" value="Genomic_DNA"/>
</dbReference>
<dbReference type="Proteomes" id="UP001257234">
    <property type="component" value="Unassembled WGS sequence"/>
</dbReference>
<proteinExistence type="predicted"/>
<evidence type="ECO:0000313" key="8">
    <source>
        <dbReference type="Proteomes" id="UP001257234"/>
    </source>
</evidence>
<sequence length="153" mass="15645">MKRGEFLVKGVLLACSGACALTACSTGDDGGGGMVTPPVGGNGGGGSSSTVSVELSSLASVGDQITKEGVLFFRIGFGNSNSDFVATEAVCPHQGGQLIWVEDQGYIECQLHFARYENDGDTIRGPQNASGNTRDLKIYSTSISGGTITATKS</sequence>
<feature type="signal peptide" evidence="5">
    <location>
        <begin position="1"/>
        <end position="20"/>
    </location>
</feature>
<accession>A0ABU1ELK2</accession>
<dbReference type="PROSITE" id="PS51257">
    <property type="entry name" value="PROKAR_LIPOPROTEIN"/>
    <property type="match status" value="1"/>
</dbReference>
<feature type="chain" id="PRO_5046903921" evidence="5">
    <location>
        <begin position="21"/>
        <end position="153"/>
    </location>
</feature>
<evidence type="ECO:0000256" key="2">
    <source>
        <dbReference type="ARBA" id="ARBA00022723"/>
    </source>
</evidence>
<dbReference type="SUPFAM" id="SSF50022">
    <property type="entry name" value="ISP domain"/>
    <property type="match status" value="1"/>
</dbReference>
<evidence type="ECO:0000256" key="3">
    <source>
        <dbReference type="ARBA" id="ARBA00023004"/>
    </source>
</evidence>